<dbReference type="AlphaFoldDB" id="A0A0D0DHS9"/>
<dbReference type="HOGENOM" id="CLU_009123_11_0_1"/>
<name>A0A0D0DHS9_9AGAM</name>
<keyword evidence="3" id="KW-1185">Reference proteome</keyword>
<accession>A0A0D0DHS9</accession>
<feature type="non-terminal residue" evidence="2">
    <location>
        <position position="94"/>
    </location>
</feature>
<dbReference type="InParanoid" id="A0A0D0DHS9"/>
<reference evidence="2 3" key="1">
    <citation type="submission" date="2014-04" db="EMBL/GenBank/DDBJ databases">
        <authorList>
            <consortium name="DOE Joint Genome Institute"/>
            <person name="Kuo A."/>
            <person name="Kohler A."/>
            <person name="Jargeat P."/>
            <person name="Nagy L.G."/>
            <person name="Floudas D."/>
            <person name="Copeland A."/>
            <person name="Barry K.W."/>
            <person name="Cichocki N."/>
            <person name="Veneault-Fourrey C."/>
            <person name="LaButti K."/>
            <person name="Lindquist E.A."/>
            <person name="Lipzen A."/>
            <person name="Lundell T."/>
            <person name="Morin E."/>
            <person name="Murat C."/>
            <person name="Sun H."/>
            <person name="Tunlid A."/>
            <person name="Henrissat B."/>
            <person name="Grigoriev I.V."/>
            <person name="Hibbett D.S."/>
            <person name="Martin F."/>
            <person name="Nordberg H.P."/>
            <person name="Cantor M.N."/>
            <person name="Hua S.X."/>
        </authorList>
    </citation>
    <scope>NUCLEOTIDE SEQUENCE [LARGE SCALE GENOMIC DNA]</scope>
    <source>
        <strain evidence="2 3">Ve08.2h10</strain>
    </source>
</reference>
<evidence type="ECO:0000259" key="1">
    <source>
        <dbReference type="Pfam" id="PF05699"/>
    </source>
</evidence>
<organism evidence="2 3">
    <name type="scientific">Paxillus rubicundulus Ve08.2h10</name>
    <dbReference type="NCBI Taxonomy" id="930991"/>
    <lineage>
        <taxon>Eukaryota</taxon>
        <taxon>Fungi</taxon>
        <taxon>Dikarya</taxon>
        <taxon>Basidiomycota</taxon>
        <taxon>Agaricomycotina</taxon>
        <taxon>Agaricomycetes</taxon>
        <taxon>Agaricomycetidae</taxon>
        <taxon>Boletales</taxon>
        <taxon>Paxilineae</taxon>
        <taxon>Paxillaceae</taxon>
        <taxon>Paxillus</taxon>
    </lineage>
</organism>
<dbReference type="InterPro" id="IPR008906">
    <property type="entry name" value="HATC_C_dom"/>
</dbReference>
<gene>
    <name evidence="2" type="ORF">PAXRUDRAFT_166211</name>
</gene>
<reference evidence="3" key="2">
    <citation type="submission" date="2015-01" db="EMBL/GenBank/DDBJ databases">
        <title>Evolutionary Origins and Diversification of the Mycorrhizal Mutualists.</title>
        <authorList>
            <consortium name="DOE Joint Genome Institute"/>
            <consortium name="Mycorrhizal Genomics Consortium"/>
            <person name="Kohler A."/>
            <person name="Kuo A."/>
            <person name="Nagy L.G."/>
            <person name="Floudas D."/>
            <person name="Copeland A."/>
            <person name="Barry K.W."/>
            <person name="Cichocki N."/>
            <person name="Veneault-Fourrey C."/>
            <person name="LaButti K."/>
            <person name="Lindquist E.A."/>
            <person name="Lipzen A."/>
            <person name="Lundell T."/>
            <person name="Morin E."/>
            <person name="Murat C."/>
            <person name="Riley R."/>
            <person name="Ohm R."/>
            <person name="Sun H."/>
            <person name="Tunlid A."/>
            <person name="Henrissat B."/>
            <person name="Grigoriev I.V."/>
            <person name="Hibbett D.S."/>
            <person name="Martin F."/>
        </authorList>
    </citation>
    <scope>NUCLEOTIDE SEQUENCE [LARGE SCALE GENOMIC DNA]</scope>
    <source>
        <strain evidence="3">Ve08.2h10</strain>
    </source>
</reference>
<feature type="domain" description="HAT C-terminal dimerisation" evidence="1">
    <location>
        <begin position="2"/>
        <end position="54"/>
    </location>
</feature>
<sequence>LYPHLYCMALNYLSIPATSVNVKCLFSHGCLILSHTHAWLSAQSTCALLCLGIWSGLGLIKDEDIKKVIALPDIEGDNEVNLADGWDRIDQHFN</sequence>
<evidence type="ECO:0000313" key="2">
    <source>
        <dbReference type="EMBL" id="KIK77635.1"/>
    </source>
</evidence>
<dbReference type="Pfam" id="PF05699">
    <property type="entry name" value="Dimer_Tnp_hAT"/>
    <property type="match status" value="1"/>
</dbReference>
<evidence type="ECO:0000313" key="3">
    <source>
        <dbReference type="Proteomes" id="UP000054538"/>
    </source>
</evidence>
<dbReference type="OrthoDB" id="3258476at2759"/>
<dbReference type="SUPFAM" id="SSF53098">
    <property type="entry name" value="Ribonuclease H-like"/>
    <property type="match status" value="1"/>
</dbReference>
<dbReference type="InterPro" id="IPR012337">
    <property type="entry name" value="RNaseH-like_sf"/>
</dbReference>
<protein>
    <recommendedName>
        <fullName evidence="1">HAT C-terminal dimerisation domain-containing protein</fullName>
    </recommendedName>
</protein>
<dbReference type="Proteomes" id="UP000054538">
    <property type="component" value="Unassembled WGS sequence"/>
</dbReference>
<dbReference type="EMBL" id="KN826897">
    <property type="protein sequence ID" value="KIK77635.1"/>
    <property type="molecule type" value="Genomic_DNA"/>
</dbReference>
<proteinExistence type="predicted"/>
<dbReference type="GO" id="GO:0046983">
    <property type="term" value="F:protein dimerization activity"/>
    <property type="evidence" value="ECO:0007669"/>
    <property type="project" value="InterPro"/>
</dbReference>